<evidence type="ECO:0000259" key="5">
    <source>
        <dbReference type="PROSITE" id="PS50808"/>
    </source>
</evidence>
<keyword evidence="1" id="KW-0479">Metal-binding</keyword>
<keyword evidence="3" id="KW-0862">Zinc</keyword>
<reference evidence="6" key="1">
    <citation type="submission" date="2020-07" db="EMBL/GenBank/DDBJ databases">
        <title>The High-quality genome of the commercially important snow crab, Chionoecetes opilio.</title>
        <authorList>
            <person name="Jeong J.-H."/>
            <person name="Ryu S."/>
        </authorList>
    </citation>
    <scope>NUCLEOTIDE SEQUENCE</scope>
    <source>
        <strain evidence="6">MADBK_172401_WGS</strain>
        <tissue evidence="6">Digestive gland</tissue>
    </source>
</reference>
<evidence type="ECO:0000256" key="4">
    <source>
        <dbReference type="PROSITE-ProRule" id="PRU00027"/>
    </source>
</evidence>
<proteinExistence type="predicted"/>
<dbReference type="AlphaFoldDB" id="A0A8J5CED3"/>
<gene>
    <name evidence="6" type="ORF">GWK47_021439</name>
</gene>
<dbReference type="Pfam" id="PF02892">
    <property type="entry name" value="zf-BED"/>
    <property type="match status" value="1"/>
</dbReference>
<name>A0A8J5CED3_CHIOP</name>
<evidence type="ECO:0000256" key="3">
    <source>
        <dbReference type="ARBA" id="ARBA00022833"/>
    </source>
</evidence>
<dbReference type="GO" id="GO:0008270">
    <property type="term" value="F:zinc ion binding"/>
    <property type="evidence" value="ECO:0007669"/>
    <property type="project" value="UniProtKB-KW"/>
</dbReference>
<keyword evidence="2 4" id="KW-0863">Zinc-finger</keyword>
<evidence type="ECO:0000313" key="6">
    <source>
        <dbReference type="EMBL" id="KAG0711061.1"/>
    </source>
</evidence>
<dbReference type="GO" id="GO:0003677">
    <property type="term" value="F:DNA binding"/>
    <property type="evidence" value="ECO:0007669"/>
    <property type="project" value="InterPro"/>
</dbReference>
<accession>A0A8J5CED3</accession>
<comment type="caution">
    <text evidence="6">The sequence shown here is derived from an EMBL/GenBank/DDBJ whole genome shotgun (WGS) entry which is preliminary data.</text>
</comment>
<protein>
    <recommendedName>
        <fullName evidence="5">BED-type domain-containing protein</fullName>
    </recommendedName>
</protein>
<feature type="domain" description="BED-type" evidence="5">
    <location>
        <begin position="18"/>
        <end position="61"/>
    </location>
</feature>
<evidence type="ECO:0000256" key="1">
    <source>
        <dbReference type="ARBA" id="ARBA00022723"/>
    </source>
</evidence>
<dbReference type="InterPro" id="IPR003656">
    <property type="entry name" value="Znf_BED"/>
</dbReference>
<organism evidence="6 7">
    <name type="scientific">Chionoecetes opilio</name>
    <name type="common">Atlantic snow crab</name>
    <name type="synonym">Cancer opilio</name>
    <dbReference type="NCBI Taxonomy" id="41210"/>
    <lineage>
        <taxon>Eukaryota</taxon>
        <taxon>Metazoa</taxon>
        <taxon>Ecdysozoa</taxon>
        <taxon>Arthropoda</taxon>
        <taxon>Crustacea</taxon>
        <taxon>Multicrustacea</taxon>
        <taxon>Malacostraca</taxon>
        <taxon>Eumalacostraca</taxon>
        <taxon>Eucarida</taxon>
        <taxon>Decapoda</taxon>
        <taxon>Pleocyemata</taxon>
        <taxon>Brachyura</taxon>
        <taxon>Eubrachyura</taxon>
        <taxon>Majoidea</taxon>
        <taxon>Majidae</taxon>
        <taxon>Chionoecetes</taxon>
    </lineage>
</organism>
<keyword evidence="7" id="KW-1185">Reference proteome</keyword>
<dbReference type="Proteomes" id="UP000770661">
    <property type="component" value="Unassembled WGS sequence"/>
</dbReference>
<dbReference type="PROSITE" id="PS50808">
    <property type="entry name" value="ZF_BED"/>
    <property type="match status" value="1"/>
</dbReference>
<dbReference type="EMBL" id="JACEEZ010023634">
    <property type="protein sequence ID" value="KAG0711061.1"/>
    <property type="molecule type" value="Genomic_DNA"/>
</dbReference>
<sequence length="127" mass="14279">MSARQGRNMSIKEGKAGRRSDSVWSHFTKRWTDDKHYVVICIHCKQRVSAKVDRLRRHLRKCISCYIITKPDIEGMEDCPLAGSSDPQPIASECPSVDASSSGLSPPWKVENVLIDSKVSECLESLF</sequence>
<evidence type="ECO:0000313" key="7">
    <source>
        <dbReference type="Proteomes" id="UP000770661"/>
    </source>
</evidence>
<dbReference type="OrthoDB" id="6365358at2759"/>
<evidence type="ECO:0000256" key="2">
    <source>
        <dbReference type="ARBA" id="ARBA00022771"/>
    </source>
</evidence>